<proteinExistence type="predicted"/>
<reference evidence="1" key="1">
    <citation type="submission" date="2020-05" db="EMBL/GenBank/DDBJ databases">
        <authorList>
            <person name="Chiriac C."/>
            <person name="Salcher M."/>
            <person name="Ghai R."/>
            <person name="Kavagutti S V."/>
        </authorList>
    </citation>
    <scope>NUCLEOTIDE SEQUENCE</scope>
</reference>
<organism evidence="1">
    <name type="scientific">freshwater metagenome</name>
    <dbReference type="NCBI Taxonomy" id="449393"/>
    <lineage>
        <taxon>unclassified sequences</taxon>
        <taxon>metagenomes</taxon>
        <taxon>ecological metagenomes</taxon>
    </lineage>
</organism>
<name>A0A6J6F7Q3_9ZZZZ</name>
<dbReference type="InterPro" id="IPR016195">
    <property type="entry name" value="Pol/histidinol_Pase-like"/>
</dbReference>
<dbReference type="AlphaFoldDB" id="A0A6J6F7Q3"/>
<dbReference type="InterPro" id="IPR052018">
    <property type="entry name" value="PHP_domain"/>
</dbReference>
<accession>A0A6J6F7Q3</accession>
<dbReference type="SUPFAM" id="SSF89550">
    <property type="entry name" value="PHP domain-like"/>
    <property type="match status" value="1"/>
</dbReference>
<dbReference type="CDD" id="cd07438">
    <property type="entry name" value="PHP_HisPPase_AMP"/>
    <property type="match status" value="1"/>
</dbReference>
<protein>
    <submittedName>
        <fullName evidence="1">Unannotated protein</fullName>
    </submittedName>
</protein>
<gene>
    <name evidence="1" type="ORF">UFOPK1788_00060</name>
</gene>
<evidence type="ECO:0000313" key="1">
    <source>
        <dbReference type="EMBL" id="CAB4583679.1"/>
    </source>
</evidence>
<dbReference type="PANTHER" id="PTHR42924">
    <property type="entry name" value="EXONUCLEASE"/>
    <property type="match status" value="1"/>
</dbReference>
<dbReference type="GO" id="GO:0035312">
    <property type="term" value="F:5'-3' DNA exonuclease activity"/>
    <property type="evidence" value="ECO:0007669"/>
    <property type="project" value="TreeGrafter"/>
</dbReference>
<dbReference type="Gene3D" id="3.20.20.140">
    <property type="entry name" value="Metal-dependent hydrolases"/>
    <property type="match status" value="1"/>
</dbReference>
<dbReference type="PANTHER" id="PTHR42924:SF3">
    <property type="entry name" value="POLYMERASE_HISTIDINOL PHOSPHATASE N-TERMINAL DOMAIN-CONTAINING PROTEIN"/>
    <property type="match status" value="1"/>
</dbReference>
<dbReference type="EMBL" id="CAEZUE010000004">
    <property type="protein sequence ID" value="CAB4583679.1"/>
    <property type="molecule type" value="Genomic_DNA"/>
</dbReference>
<dbReference type="GO" id="GO:0004534">
    <property type="term" value="F:5'-3' RNA exonuclease activity"/>
    <property type="evidence" value="ECO:0007669"/>
    <property type="project" value="TreeGrafter"/>
</dbReference>
<dbReference type="Gene3D" id="1.10.150.650">
    <property type="match status" value="1"/>
</dbReference>
<sequence length="272" mass="29352">MVTAKNEGLDVVALTDHDTTAGWDEAREACSNLGMTFVPGVEMSASLYGHSIHVLGYLVDPDNDDFAAECSKTRDDRVARFEAMVERIHEDHGGMTVEFAYSFHREGATLGRPTIARALVDLGIVNSVDEAFTGILAPDNREYYVGHYAPTVSTAVEVISKAGGVAVLAHPWTSTRASLGGFEERGIDPRAYLQSLVDVGLAGLEVHHSENSTHGKEQLLRFAAEFDLIVTGSSDYHGPGMKPILPGAHTTSEANFERILARGSGQRVVRAQ</sequence>